<dbReference type="PANTHER" id="PTHR34535">
    <property type="entry name" value="HYDROGENASE MATURATION FACTOR HYPA"/>
    <property type="match status" value="1"/>
</dbReference>
<gene>
    <name evidence="5" type="primary">hypA</name>
    <name evidence="6" type="ORF">SAMN02745121_06659</name>
</gene>
<keyword evidence="2 5" id="KW-0533">Nickel</keyword>
<dbReference type="HAMAP" id="MF_00213">
    <property type="entry name" value="HypA_HybF"/>
    <property type="match status" value="1"/>
</dbReference>
<name>A0A1I2FIN9_9BACT</name>
<dbReference type="PROSITE" id="PS01249">
    <property type="entry name" value="HYPA"/>
    <property type="match status" value="1"/>
</dbReference>
<dbReference type="AlphaFoldDB" id="A0A1I2FIN9"/>
<keyword evidence="7" id="KW-1185">Reference proteome</keyword>
<comment type="function">
    <text evidence="5">Involved in the maturation of [NiFe] hydrogenases. Required for nickel insertion into the metal center of the hydrogenase.</text>
</comment>
<dbReference type="OrthoDB" id="9800361at2"/>
<evidence type="ECO:0000256" key="4">
    <source>
        <dbReference type="ARBA" id="ARBA00022833"/>
    </source>
</evidence>
<dbReference type="STRING" id="54.SAMN02745121_06659"/>
<reference evidence="7" key="1">
    <citation type="submission" date="2016-10" db="EMBL/GenBank/DDBJ databases">
        <authorList>
            <person name="Varghese N."/>
            <person name="Submissions S."/>
        </authorList>
    </citation>
    <scope>NUCLEOTIDE SEQUENCE [LARGE SCALE GENOMIC DNA]</scope>
    <source>
        <strain evidence="7">ATCC 25963</strain>
    </source>
</reference>
<evidence type="ECO:0000256" key="5">
    <source>
        <dbReference type="HAMAP-Rule" id="MF_00213"/>
    </source>
</evidence>
<feature type="binding site" evidence="5">
    <location>
        <position position="86"/>
    </location>
    <ligand>
        <name>Zn(2+)</name>
        <dbReference type="ChEBI" id="CHEBI:29105"/>
    </ligand>
</feature>
<feature type="binding site" evidence="5">
    <location>
        <position position="70"/>
    </location>
    <ligand>
        <name>Zn(2+)</name>
        <dbReference type="ChEBI" id="CHEBI:29105"/>
    </ligand>
</feature>
<dbReference type="Gene3D" id="3.30.2320.80">
    <property type="match status" value="1"/>
</dbReference>
<dbReference type="Proteomes" id="UP000199400">
    <property type="component" value="Unassembled WGS sequence"/>
</dbReference>
<dbReference type="GO" id="GO:0008270">
    <property type="term" value="F:zinc ion binding"/>
    <property type="evidence" value="ECO:0007669"/>
    <property type="project" value="UniProtKB-UniRule"/>
</dbReference>
<evidence type="ECO:0000313" key="6">
    <source>
        <dbReference type="EMBL" id="SFF04386.1"/>
    </source>
</evidence>
<feature type="binding site" evidence="5">
    <location>
        <position position="88"/>
    </location>
    <ligand>
        <name>Zn(2+)</name>
        <dbReference type="ChEBI" id="CHEBI:29105"/>
    </ligand>
</feature>
<proteinExistence type="inferred from homology"/>
<keyword evidence="3 5" id="KW-0479">Metal-binding</keyword>
<sequence length="109" mass="11869">MHEVAITEEVVAIACERAQGARVRRIVMEIGRLSTVLPDAVRFCFDLCAEGTAAEGATLEIREVDGVARCRVCSASVALTQPFGYCVCGNTELDWISGDELKVILMEVY</sequence>
<evidence type="ECO:0000256" key="2">
    <source>
        <dbReference type="ARBA" id="ARBA00022596"/>
    </source>
</evidence>
<dbReference type="GO" id="GO:0051604">
    <property type="term" value="P:protein maturation"/>
    <property type="evidence" value="ECO:0007669"/>
    <property type="project" value="InterPro"/>
</dbReference>
<protein>
    <recommendedName>
        <fullName evidence="5">Hydrogenase maturation factor HypA</fullName>
    </recommendedName>
</protein>
<evidence type="ECO:0000256" key="3">
    <source>
        <dbReference type="ARBA" id="ARBA00022723"/>
    </source>
</evidence>
<feature type="binding site" evidence="5">
    <location>
        <position position="2"/>
    </location>
    <ligand>
        <name>Ni(2+)</name>
        <dbReference type="ChEBI" id="CHEBI:49786"/>
    </ligand>
</feature>
<feature type="binding site" evidence="5">
    <location>
        <position position="73"/>
    </location>
    <ligand>
        <name>Zn(2+)</name>
        <dbReference type="ChEBI" id="CHEBI:29105"/>
    </ligand>
</feature>
<dbReference type="InterPro" id="IPR020538">
    <property type="entry name" value="Hydgase_Ni_incorp_HypA/HybF_CS"/>
</dbReference>
<evidence type="ECO:0000256" key="1">
    <source>
        <dbReference type="ARBA" id="ARBA00010748"/>
    </source>
</evidence>
<dbReference type="PIRSF" id="PIRSF004761">
    <property type="entry name" value="Hydrgn_mat_HypA"/>
    <property type="match status" value="1"/>
</dbReference>
<dbReference type="InterPro" id="IPR000688">
    <property type="entry name" value="HypA/HybF"/>
</dbReference>
<evidence type="ECO:0000313" key="7">
    <source>
        <dbReference type="Proteomes" id="UP000199400"/>
    </source>
</evidence>
<dbReference type="GO" id="GO:0016151">
    <property type="term" value="F:nickel cation binding"/>
    <property type="evidence" value="ECO:0007669"/>
    <property type="project" value="UniProtKB-UniRule"/>
</dbReference>
<dbReference type="EMBL" id="FOMX01000026">
    <property type="protein sequence ID" value="SFF04386.1"/>
    <property type="molecule type" value="Genomic_DNA"/>
</dbReference>
<dbReference type="PANTHER" id="PTHR34535:SF3">
    <property type="entry name" value="HYDROGENASE MATURATION FACTOR HYPA"/>
    <property type="match status" value="1"/>
</dbReference>
<dbReference type="RefSeq" id="WP_096328567.1">
    <property type="nucleotide sequence ID" value="NZ_FOMX01000026.1"/>
</dbReference>
<accession>A0A1I2FIN9</accession>
<dbReference type="Pfam" id="PF01155">
    <property type="entry name" value="HypA"/>
    <property type="match status" value="1"/>
</dbReference>
<organism evidence="6 7">
    <name type="scientific">Nannocystis exedens</name>
    <dbReference type="NCBI Taxonomy" id="54"/>
    <lineage>
        <taxon>Bacteria</taxon>
        <taxon>Pseudomonadati</taxon>
        <taxon>Myxococcota</taxon>
        <taxon>Polyangia</taxon>
        <taxon>Nannocystales</taxon>
        <taxon>Nannocystaceae</taxon>
        <taxon>Nannocystis</taxon>
    </lineage>
</organism>
<keyword evidence="4 5" id="KW-0862">Zinc</keyword>
<comment type="similarity">
    <text evidence="1 5">Belongs to the HypA/HybF family.</text>
</comment>